<dbReference type="EMBL" id="JAASQR010000001">
    <property type="protein sequence ID" value="NIJ15429.1"/>
    <property type="molecule type" value="Genomic_DNA"/>
</dbReference>
<gene>
    <name evidence="2" type="ORF">FHS54_000378</name>
</gene>
<keyword evidence="1" id="KW-0238">DNA-binding</keyword>
<evidence type="ECO:0000256" key="1">
    <source>
        <dbReference type="ARBA" id="ARBA00023125"/>
    </source>
</evidence>
<dbReference type="Gene3D" id="1.10.10.10">
    <property type="entry name" value="Winged helix-like DNA-binding domain superfamily/Winged helix DNA-binding domain"/>
    <property type="match status" value="1"/>
</dbReference>
<sequence>MKLTLFTDYSMRVLLYLGSHPDRLCSIGEVAQAYGISQNHLMKVVNQLARSGDVESVRGRSGGIRLGRRPEEINVGALIRQTEDGFDLVDCGGCVVAPACGLTGVLKEALGAFLAVLDRYTLADLLTKRPDLASLFERNAADPVETVAMPDG</sequence>
<dbReference type="SUPFAM" id="SSF46785">
    <property type="entry name" value="Winged helix' DNA-binding domain"/>
    <property type="match status" value="1"/>
</dbReference>
<dbReference type="Proteomes" id="UP000576821">
    <property type="component" value="Unassembled WGS sequence"/>
</dbReference>
<accession>A0A846M056</accession>
<dbReference type="PANTHER" id="PTHR33221:SF4">
    <property type="entry name" value="HTH-TYPE TRANSCRIPTIONAL REPRESSOR NSRR"/>
    <property type="match status" value="1"/>
</dbReference>
<dbReference type="InterPro" id="IPR036388">
    <property type="entry name" value="WH-like_DNA-bd_sf"/>
</dbReference>
<dbReference type="GO" id="GO:0003677">
    <property type="term" value="F:DNA binding"/>
    <property type="evidence" value="ECO:0007669"/>
    <property type="project" value="UniProtKB-KW"/>
</dbReference>
<dbReference type="InterPro" id="IPR036390">
    <property type="entry name" value="WH_DNA-bd_sf"/>
</dbReference>
<dbReference type="NCBIfam" id="TIGR00738">
    <property type="entry name" value="rrf2_super"/>
    <property type="match status" value="1"/>
</dbReference>
<name>A0A846M056_9SPHN</name>
<dbReference type="GO" id="GO:0005829">
    <property type="term" value="C:cytosol"/>
    <property type="evidence" value="ECO:0007669"/>
    <property type="project" value="TreeGrafter"/>
</dbReference>
<dbReference type="AlphaFoldDB" id="A0A846M056"/>
<organism evidence="2 3">
    <name type="scientific">Sphingobium vermicomposti</name>
    <dbReference type="NCBI Taxonomy" id="529005"/>
    <lineage>
        <taxon>Bacteria</taxon>
        <taxon>Pseudomonadati</taxon>
        <taxon>Pseudomonadota</taxon>
        <taxon>Alphaproteobacteria</taxon>
        <taxon>Sphingomonadales</taxon>
        <taxon>Sphingomonadaceae</taxon>
        <taxon>Sphingobium</taxon>
    </lineage>
</organism>
<dbReference type="RefSeq" id="WP_167302091.1">
    <property type="nucleotide sequence ID" value="NZ_JAASQR010000001.1"/>
</dbReference>
<dbReference type="PANTHER" id="PTHR33221">
    <property type="entry name" value="WINGED HELIX-TURN-HELIX TRANSCRIPTIONAL REGULATOR, RRF2 FAMILY"/>
    <property type="match status" value="1"/>
</dbReference>
<comment type="caution">
    <text evidence="2">The sequence shown here is derived from an EMBL/GenBank/DDBJ whole genome shotgun (WGS) entry which is preliminary data.</text>
</comment>
<dbReference type="InterPro" id="IPR000944">
    <property type="entry name" value="Tscrpt_reg_Rrf2"/>
</dbReference>
<evidence type="ECO:0000313" key="2">
    <source>
        <dbReference type="EMBL" id="NIJ15429.1"/>
    </source>
</evidence>
<dbReference type="PROSITE" id="PS51197">
    <property type="entry name" value="HTH_RRF2_2"/>
    <property type="match status" value="1"/>
</dbReference>
<proteinExistence type="predicted"/>
<reference evidence="2 3" key="1">
    <citation type="submission" date="2020-03" db="EMBL/GenBank/DDBJ databases">
        <title>Genomic Encyclopedia of Type Strains, Phase IV (KMG-IV): sequencing the most valuable type-strain genomes for metagenomic binning, comparative biology and taxonomic classification.</title>
        <authorList>
            <person name="Goeker M."/>
        </authorList>
    </citation>
    <scope>NUCLEOTIDE SEQUENCE [LARGE SCALE GENOMIC DNA]</scope>
    <source>
        <strain evidence="2 3">DSM 21299</strain>
    </source>
</reference>
<dbReference type="Pfam" id="PF02082">
    <property type="entry name" value="Rrf2"/>
    <property type="match status" value="1"/>
</dbReference>
<protein>
    <submittedName>
        <fullName evidence="2">Rrf2 family nitric oxide-sensitive transcriptional repressor</fullName>
    </submittedName>
</protein>
<keyword evidence="3" id="KW-1185">Reference proteome</keyword>
<dbReference type="GO" id="GO:0003700">
    <property type="term" value="F:DNA-binding transcription factor activity"/>
    <property type="evidence" value="ECO:0007669"/>
    <property type="project" value="TreeGrafter"/>
</dbReference>
<evidence type="ECO:0000313" key="3">
    <source>
        <dbReference type="Proteomes" id="UP000576821"/>
    </source>
</evidence>